<sequence>MELNVKLGMPYNISQYGDNEFWASYARLEKSLYRTYTRRYTLQAKQLITNGFCENFFGQDLIRYQLEKNSLLHINVVVSKNNIGFGCEEKFFYNMKRKVKWLKEYFSKTETFLLANDVVIGRKVQTFDANNDSEISLFLQLLGREESRYESQAREFLATCFLSQELNGHSLDYYVRDGSFCCEIKKISHTGTNTSINFPIPITKKKKIRSLVELFAQSEAGALFDPPLRPL</sequence>
<gene>
    <name evidence="1" type="ORF">UFOPK1506_00479</name>
</gene>
<dbReference type="AlphaFoldDB" id="A0A6J6CJ94"/>
<proteinExistence type="predicted"/>
<name>A0A6J6CJ94_9ZZZZ</name>
<reference evidence="1" key="1">
    <citation type="submission" date="2020-05" db="EMBL/GenBank/DDBJ databases">
        <authorList>
            <person name="Chiriac C."/>
            <person name="Salcher M."/>
            <person name="Ghai R."/>
            <person name="Kavagutti S V."/>
        </authorList>
    </citation>
    <scope>NUCLEOTIDE SEQUENCE</scope>
</reference>
<dbReference type="EMBL" id="CAEZSV010000065">
    <property type="protein sequence ID" value="CAB4551550.1"/>
    <property type="molecule type" value="Genomic_DNA"/>
</dbReference>
<accession>A0A6J6CJ94</accession>
<protein>
    <submittedName>
        <fullName evidence="1">Unannotated protein</fullName>
    </submittedName>
</protein>
<evidence type="ECO:0000313" key="1">
    <source>
        <dbReference type="EMBL" id="CAB4551550.1"/>
    </source>
</evidence>
<organism evidence="1">
    <name type="scientific">freshwater metagenome</name>
    <dbReference type="NCBI Taxonomy" id="449393"/>
    <lineage>
        <taxon>unclassified sequences</taxon>
        <taxon>metagenomes</taxon>
        <taxon>ecological metagenomes</taxon>
    </lineage>
</organism>